<comment type="caution">
    <text evidence="2">The sequence shown here is derived from an EMBL/GenBank/DDBJ whole genome shotgun (WGS) entry which is preliminary data.</text>
</comment>
<name>A0ABR3W4I0_9PEZI</name>
<feature type="region of interest" description="Disordered" evidence="1">
    <location>
        <begin position="79"/>
        <end position="106"/>
    </location>
</feature>
<feature type="region of interest" description="Disordered" evidence="1">
    <location>
        <begin position="1"/>
        <end position="34"/>
    </location>
</feature>
<dbReference type="InterPro" id="IPR001005">
    <property type="entry name" value="SANT/Myb"/>
</dbReference>
<feature type="compositionally biased region" description="Basic residues" evidence="1">
    <location>
        <begin position="86"/>
        <end position="95"/>
    </location>
</feature>
<protein>
    <recommendedName>
        <fullName evidence="4">Myb-like domain-containing protein</fullName>
    </recommendedName>
</protein>
<evidence type="ECO:0008006" key="4">
    <source>
        <dbReference type="Google" id="ProtNLM"/>
    </source>
</evidence>
<dbReference type="Proteomes" id="UP001583177">
    <property type="component" value="Unassembled WGS sequence"/>
</dbReference>
<reference evidence="2 3" key="1">
    <citation type="journal article" date="2024" name="IMA Fungus">
        <title>IMA Genome - F19 : A genome assembly and annotation guide to empower mycologists, including annotated draft genome sequences of Ceratocystis pirilliformis, Diaporthe australafricana, Fusarium ophioides, Paecilomyces lecythidis, and Sporothrix stenoceras.</title>
        <authorList>
            <person name="Aylward J."/>
            <person name="Wilson A.M."/>
            <person name="Visagie C.M."/>
            <person name="Spraker J."/>
            <person name="Barnes I."/>
            <person name="Buitendag C."/>
            <person name="Ceriani C."/>
            <person name="Del Mar Angel L."/>
            <person name="du Plessis D."/>
            <person name="Fuchs T."/>
            <person name="Gasser K."/>
            <person name="Kramer D."/>
            <person name="Li W."/>
            <person name="Munsamy K."/>
            <person name="Piso A."/>
            <person name="Price J.L."/>
            <person name="Sonnekus B."/>
            <person name="Thomas C."/>
            <person name="van der Nest A."/>
            <person name="van Dijk A."/>
            <person name="van Heerden A."/>
            <person name="van Vuuren N."/>
            <person name="Yilmaz N."/>
            <person name="Duong T.A."/>
            <person name="van der Merwe N.A."/>
            <person name="Wingfield M.J."/>
            <person name="Wingfield B.D."/>
        </authorList>
    </citation>
    <scope>NUCLEOTIDE SEQUENCE [LARGE SCALE GENOMIC DNA]</scope>
    <source>
        <strain evidence="2 3">CMW 18300</strain>
    </source>
</reference>
<organism evidence="2 3">
    <name type="scientific">Diaporthe australafricana</name>
    <dbReference type="NCBI Taxonomy" id="127596"/>
    <lineage>
        <taxon>Eukaryota</taxon>
        <taxon>Fungi</taxon>
        <taxon>Dikarya</taxon>
        <taxon>Ascomycota</taxon>
        <taxon>Pezizomycotina</taxon>
        <taxon>Sordariomycetes</taxon>
        <taxon>Sordariomycetidae</taxon>
        <taxon>Diaporthales</taxon>
        <taxon>Diaporthaceae</taxon>
        <taxon>Diaporthe</taxon>
    </lineage>
</organism>
<proteinExistence type="predicted"/>
<evidence type="ECO:0000256" key="1">
    <source>
        <dbReference type="SAM" id="MobiDB-lite"/>
    </source>
</evidence>
<gene>
    <name evidence="2" type="ORF">Daus18300_011976</name>
</gene>
<dbReference type="CDD" id="cd00167">
    <property type="entry name" value="SANT"/>
    <property type="match status" value="1"/>
</dbReference>
<dbReference type="EMBL" id="JAWRVE010000154">
    <property type="protein sequence ID" value="KAL1852894.1"/>
    <property type="molecule type" value="Genomic_DNA"/>
</dbReference>
<dbReference type="InterPro" id="IPR009057">
    <property type="entry name" value="Homeodomain-like_sf"/>
</dbReference>
<evidence type="ECO:0000313" key="2">
    <source>
        <dbReference type="EMBL" id="KAL1852894.1"/>
    </source>
</evidence>
<sequence>MEQEFTAILTEPSRTDDGHNGEGDGDGDEKKQQPLSAVAREAYDRYGLLDPIKLDLMIRGIFISREEAAALPHKIITDHSPDHRITKTPHCRPSRSHAALPARATPAPRAYPVARPARNDVSAVPSDYEKWTENEIMLVIKLRAEAVGFRLIANRLPGRNQKSVQEKFYKSIKDRRDPRWKRLYIDLLARNDDAKTCKNDIKILVETPATRLA</sequence>
<accession>A0ABR3W4I0</accession>
<evidence type="ECO:0000313" key="3">
    <source>
        <dbReference type="Proteomes" id="UP001583177"/>
    </source>
</evidence>
<dbReference type="SUPFAM" id="SSF46689">
    <property type="entry name" value="Homeodomain-like"/>
    <property type="match status" value="1"/>
</dbReference>
<keyword evidence="3" id="KW-1185">Reference proteome</keyword>
<feature type="compositionally biased region" description="Basic and acidic residues" evidence="1">
    <location>
        <begin position="13"/>
        <end position="32"/>
    </location>
</feature>